<protein>
    <submittedName>
        <fullName evidence="1">CaiF/GrlA family transcriptional regulator</fullName>
    </submittedName>
</protein>
<dbReference type="GO" id="GO:0006351">
    <property type="term" value="P:DNA-templated transcription"/>
    <property type="evidence" value="ECO:0007669"/>
    <property type="project" value="InterPro"/>
</dbReference>
<dbReference type="Gene3D" id="1.10.10.10">
    <property type="entry name" value="Winged helix-like DNA-binding domain superfamily/Winged helix DNA-binding domain"/>
    <property type="match status" value="1"/>
</dbReference>
<dbReference type="RefSeq" id="WP_023207897.1">
    <property type="nucleotide sequence ID" value="NZ_CP019193.1"/>
</dbReference>
<organism evidence="1">
    <name type="scientific">Salmonella enterica subsp. enterica serovar Rubislaw str. ATCC 10717</name>
    <dbReference type="NCBI Taxonomy" id="938143"/>
    <lineage>
        <taxon>Bacteria</taxon>
        <taxon>Pseudomonadati</taxon>
        <taxon>Pseudomonadota</taxon>
        <taxon>Gammaproteobacteria</taxon>
        <taxon>Enterobacterales</taxon>
        <taxon>Enterobacteriaceae</taxon>
        <taxon>Salmonella</taxon>
    </lineage>
</organism>
<sequence>MTGKKHSCDKNIVSDSTDVLGLKKAKQGNHESYTIPPCMEEWTNEPLYLVVARWGLQQKRWINRNDITAAFNISERRASFQLSYISSNKLRVACRTRYVKTKSSRRHRVEIFVDYVFSYQKEESVIEQPCRRNAQAAPVARTSRGVGSGMTGNTGLWEQLLKGCREGREHE</sequence>
<dbReference type="InterPro" id="IPR036388">
    <property type="entry name" value="WH-like_DNA-bd_sf"/>
</dbReference>
<dbReference type="AlphaFoldDB" id="A0A6W0P0F5"/>
<dbReference type="Pfam" id="PF07180">
    <property type="entry name" value="CaiF_GrlA"/>
    <property type="match status" value="1"/>
</dbReference>
<proteinExistence type="predicted"/>
<name>A0A6W0P0F5_SALRU</name>
<reference evidence="1" key="2">
    <citation type="submission" date="2019-10" db="EMBL/GenBank/DDBJ databases">
        <authorList>
            <consortium name="NCBI Pathogen Detection Project"/>
        </authorList>
    </citation>
    <scope>NUCLEOTIDE SEQUENCE</scope>
    <source>
        <strain evidence="1">ATCC 10717</strain>
    </source>
</reference>
<reference evidence="1" key="1">
    <citation type="journal article" date="2018" name="Genome Biol.">
        <title>SKESA: strategic k-mer extension for scrupulous assemblies.</title>
        <authorList>
            <person name="Souvorov A."/>
            <person name="Agarwala R."/>
            <person name="Lipman D.J."/>
        </authorList>
    </citation>
    <scope>NUCLEOTIDE SEQUENCE</scope>
    <source>
        <strain evidence="1">ATCC 10717</strain>
    </source>
</reference>
<comment type="caution">
    <text evidence="1">The sequence shown here is derived from an EMBL/GenBank/DDBJ whole genome shotgun (WGS) entry which is preliminary data.</text>
</comment>
<evidence type="ECO:0000313" key="1">
    <source>
        <dbReference type="EMBL" id="HAA1127661.1"/>
    </source>
</evidence>
<accession>A0A6W0P0F5</accession>
<dbReference type="InterPro" id="IPR020357">
    <property type="entry name" value="Tscrpt_reg_CaiF/GrlA"/>
</dbReference>
<dbReference type="EMBL" id="DAAAMK010000018">
    <property type="protein sequence ID" value="HAA1127661.1"/>
    <property type="molecule type" value="Genomic_DNA"/>
</dbReference>
<gene>
    <name evidence="1" type="ORF">GDL93_19525</name>
</gene>